<accession>A0ABD5RAU1</accession>
<proteinExistence type="predicted"/>
<dbReference type="Gene3D" id="1.10.10.10">
    <property type="entry name" value="Winged helix-like DNA-binding domain superfamily/Winged helix DNA-binding domain"/>
    <property type="match status" value="1"/>
</dbReference>
<keyword evidence="4" id="KW-1185">Reference proteome</keyword>
<feature type="region of interest" description="Disordered" evidence="1">
    <location>
        <begin position="121"/>
        <end position="151"/>
    </location>
</feature>
<dbReference type="EMBL" id="JBHSKX010000001">
    <property type="protein sequence ID" value="MFC5367126.1"/>
    <property type="molecule type" value="Genomic_DNA"/>
</dbReference>
<dbReference type="SMART" id="SM00529">
    <property type="entry name" value="HTH_DTXR"/>
    <property type="match status" value="1"/>
</dbReference>
<dbReference type="Proteomes" id="UP001596201">
    <property type="component" value="Unassembled WGS sequence"/>
</dbReference>
<feature type="domain" description="HTH dtxR-type" evidence="2">
    <location>
        <begin position="6"/>
        <end position="59"/>
    </location>
</feature>
<evidence type="ECO:0000256" key="1">
    <source>
        <dbReference type="SAM" id="MobiDB-lite"/>
    </source>
</evidence>
<dbReference type="InterPro" id="IPR022689">
    <property type="entry name" value="Iron_dep_repressor"/>
</dbReference>
<dbReference type="InterPro" id="IPR036388">
    <property type="entry name" value="WH-like_DNA-bd_sf"/>
</dbReference>
<name>A0ABD5RAU1_9EURY</name>
<dbReference type="SUPFAM" id="SSF46785">
    <property type="entry name" value="Winged helix' DNA-binding domain"/>
    <property type="match status" value="1"/>
</dbReference>
<organism evidence="3 4">
    <name type="scientific">Salinirubrum litoreum</name>
    <dbReference type="NCBI Taxonomy" id="1126234"/>
    <lineage>
        <taxon>Archaea</taxon>
        <taxon>Methanobacteriati</taxon>
        <taxon>Methanobacteriota</taxon>
        <taxon>Stenosarchaea group</taxon>
        <taxon>Halobacteria</taxon>
        <taxon>Halobacteriales</taxon>
        <taxon>Haloferacaceae</taxon>
        <taxon>Salinirubrum</taxon>
    </lineage>
</organism>
<dbReference type="Pfam" id="PF01325">
    <property type="entry name" value="Fe_dep_repress"/>
    <property type="match status" value="1"/>
</dbReference>
<dbReference type="PANTHER" id="PTHR33238">
    <property type="entry name" value="IRON (METAL) DEPENDENT REPRESSOR, DTXR FAMILY"/>
    <property type="match status" value="1"/>
</dbReference>
<gene>
    <name evidence="3" type="ORF">ACFPJ5_09245</name>
</gene>
<dbReference type="InterPro" id="IPR022687">
    <property type="entry name" value="HTH_DTXR"/>
</dbReference>
<sequence>MSRRPQYLLGLYVAEHRESPPVAPGVVASALDRSPATVIEAFREFESEGWLTYEPYEGATLTEAGRRRGEELHETYVTLSWFFRSVLGLEEYEREAMELAGVVSPDVAKRFAATLPVAVDESADVSPVVTERLDEPPSAGEENGEIQNGGE</sequence>
<protein>
    <submittedName>
        <fullName evidence="3">Metal-dependent transcriptional regulator</fullName>
    </submittedName>
</protein>
<reference evidence="3 4" key="1">
    <citation type="journal article" date="2019" name="Int. J. Syst. Evol. Microbiol.">
        <title>The Global Catalogue of Microorganisms (GCM) 10K type strain sequencing project: providing services to taxonomists for standard genome sequencing and annotation.</title>
        <authorList>
            <consortium name="The Broad Institute Genomics Platform"/>
            <consortium name="The Broad Institute Genome Sequencing Center for Infectious Disease"/>
            <person name="Wu L."/>
            <person name="Ma J."/>
        </authorList>
    </citation>
    <scope>NUCLEOTIDE SEQUENCE [LARGE SCALE GENOMIC DNA]</scope>
    <source>
        <strain evidence="3 4">CGMCC 1.12237</strain>
    </source>
</reference>
<evidence type="ECO:0000313" key="3">
    <source>
        <dbReference type="EMBL" id="MFC5367126.1"/>
    </source>
</evidence>
<evidence type="ECO:0000259" key="2">
    <source>
        <dbReference type="Pfam" id="PF01325"/>
    </source>
</evidence>
<dbReference type="PANTHER" id="PTHR33238:SF7">
    <property type="entry name" value="IRON-DEPENDENT TRANSCRIPTIONAL REGULATOR"/>
    <property type="match status" value="1"/>
</dbReference>
<dbReference type="InterPro" id="IPR050536">
    <property type="entry name" value="DtxR_MntR_Metal-Reg"/>
</dbReference>
<dbReference type="InterPro" id="IPR036390">
    <property type="entry name" value="WH_DNA-bd_sf"/>
</dbReference>
<comment type="caution">
    <text evidence="3">The sequence shown here is derived from an EMBL/GenBank/DDBJ whole genome shotgun (WGS) entry which is preliminary data.</text>
</comment>
<dbReference type="RefSeq" id="WP_227231474.1">
    <property type="nucleotide sequence ID" value="NZ_JAJCVJ010000004.1"/>
</dbReference>
<dbReference type="AlphaFoldDB" id="A0ABD5RAU1"/>
<evidence type="ECO:0000313" key="4">
    <source>
        <dbReference type="Proteomes" id="UP001596201"/>
    </source>
</evidence>